<evidence type="ECO:0000256" key="1">
    <source>
        <dbReference type="SAM" id="Phobius"/>
    </source>
</evidence>
<gene>
    <name evidence="2" type="ORF">PPACK8108_LOCUS10363</name>
</gene>
<organism evidence="2 3">
    <name type="scientific">Phakopsora pachyrhizi</name>
    <name type="common">Asian soybean rust disease fungus</name>
    <dbReference type="NCBI Taxonomy" id="170000"/>
    <lineage>
        <taxon>Eukaryota</taxon>
        <taxon>Fungi</taxon>
        <taxon>Dikarya</taxon>
        <taxon>Basidiomycota</taxon>
        <taxon>Pucciniomycotina</taxon>
        <taxon>Pucciniomycetes</taxon>
        <taxon>Pucciniales</taxon>
        <taxon>Phakopsoraceae</taxon>
        <taxon>Phakopsora</taxon>
    </lineage>
</organism>
<dbReference type="AlphaFoldDB" id="A0AAV0B063"/>
<keyword evidence="3" id="KW-1185">Reference proteome</keyword>
<feature type="transmembrane region" description="Helical" evidence="1">
    <location>
        <begin position="68"/>
        <end position="92"/>
    </location>
</feature>
<keyword evidence="1" id="KW-0812">Transmembrane</keyword>
<keyword evidence="1" id="KW-0472">Membrane</keyword>
<feature type="transmembrane region" description="Helical" evidence="1">
    <location>
        <begin position="37"/>
        <end position="61"/>
    </location>
</feature>
<sequence>MRRAEESQLIGVAFGFTFGFGFLVARNALKQTHKANHFIVMVWIELIICLISSTLDFLFLIGAVRGTVPFFITILIQILFQIIINRISLIWSSPRHIQMLKWGIAVWASLISISVFCVWLPARLGSARMAEINQIWDRIEKCLYLITDGGLNFLFIRAIKKSLVLNGLTKYERLTKFNIRIIFLSLSLELEMSNLMVAVVKDSQELNSVKETIKNNGKSDIKNIKNASGEVVCVKLYP</sequence>
<proteinExistence type="predicted"/>
<dbReference type="EMBL" id="CALTRL010002321">
    <property type="protein sequence ID" value="CAH7675369.1"/>
    <property type="molecule type" value="Genomic_DNA"/>
</dbReference>
<dbReference type="PANTHER" id="PTHR35179">
    <property type="entry name" value="PROTEIN CBG02620"/>
    <property type="match status" value="1"/>
</dbReference>
<dbReference type="Proteomes" id="UP001153365">
    <property type="component" value="Unassembled WGS sequence"/>
</dbReference>
<comment type="caution">
    <text evidence="2">The sequence shown here is derived from an EMBL/GenBank/DDBJ whole genome shotgun (WGS) entry which is preliminary data.</text>
</comment>
<feature type="transmembrane region" description="Helical" evidence="1">
    <location>
        <begin position="7"/>
        <end position="25"/>
    </location>
</feature>
<keyword evidence="1" id="KW-1133">Transmembrane helix</keyword>
<protein>
    <submittedName>
        <fullName evidence="2">Expressed protein</fullName>
    </submittedName>
</protein>
<name>A0AAV0B063_PHAPC</name>
<reference evidence="2" key="1">
    <citation type="submission" date="2022-06" db="EMBL/GenBank/DDBJ databases">
        <authorList>
            <consortium name="SYNGENTA / RWTH Aachen University"/>
        </authorList>
    </citation>
    <scope>NUCLEOTIDE SEQUENCE</scope>
</reference>
<dbReference type="PANTHER" id="PTHR35179:SF2">
    <property type="entry name" value="START DOMAIN-CONTAINING PROTEIN"/>
    <property type="match status" value="1"/>
</dbReference>
<evidence type="ECO:0000313" key="2">
    <source>
        <dbReference type="EMBL" id="CAH7675369.1"/>
    </source>
</evidence>
<accession>A0AAV0B063</accession>
<feature type="transmembrane region" description="Helical" evidence="1">
    <location>
        <begin position="104"/>
        <end position="122"/>
    </location>
</feature>
<evidence type="ECO:0000313" key="3">
    <source>
        <dbReference type="Proteomes" id="UP001153365"/>
    </source>
</evidence>